<evidence type="ECO:0000313" key="3">
    <source>
        <dbReference type="EMBL" id="PZP53384.1"/>
    </source>
</evidence>
<organism evidence="3 4">
    <name type="scientific">Agrobacterium fabrum</name>
    <dbReference type="NCBI Taxonomy" id="1176649"/>
    <lineage>
        <taxon>Bacteria</taxon>
        <taxon>Pseudomonadati</taxon>
        <taxon>Pseudomonadota</taxon>
        <taxon>Alphaproteobacteria</taxon>
        <taxon>Hyphomicrobiales</taxon>
        <taxon>Rhizobiaceae</taxon>
        <taxon>Rhizobium/Agrobacterium group</taxon>
        <taxon>Agrobacterium</taxon>
        <taxon>Agrobacterium tumefaciens complex</taxon>
    </lineage>
</organism>
<accession>A0A2W5FGE1</accession>
<name>A0A2W5FGE1_9HYPH</name>
<dbReference type="SUPFAM" id="SSF56672">
    <property type="entry name" value="DNA/RNA polymerases"/>
    <property type="match status" value="1"/>
</dbReference>
<dbReference type="EMBL" id="QFOL01000019">
    <property type="protein sequence ID" value="PZP53384.1"/>
    <property type="molecule type" value="Genomic_DNA"/>
</dbReference>
<dbReference type="GO" id="GO:0006397">
    <property type="term" value="P:mRNA processing"/>
    <property type="evidence" value="ECO:0007669"/>
    <property type="project" value="InterPro"/>
</dbReference>
<dbReference type="Pfam" id="PF01348">
    <property type="entry name" value="Intron_maturas2"/>
    <property type="match status" value="1"/>
</dbReference>
<dbReference type="Pfam" id="PF21368">
    <property type="entry name" value="AI2M-like_HNH"/>
    <property type="match status" value="1"/>
</dbReference>
<dbReference type="Pfam" id="PF00078">
    <property type="entry name" value="RVT_1"/>
    <property type="match status" value="1"/>
</dbReference>
<evidence type="ECO:0000313" key="4">
    <source>
        <dbReference type="Proteomes" id="UP000249769"/>
    </source>
</evidence>
<dbReference type="AlphaFoldDB" id="A0A2W5FGE1"/>
<feature type="domain" description="Reverse transcriptase" evidence="2">
    <location>
        <begin position="71"/>
        <end position="369"/>
    </location>
</feature>
<reference evidence="3 4" key="1">
    <citation type="submission" date="2017-08" db="EMBL/GenBank/DDBJ databases">
        <title>Infants hospitalized years apart are colonized by the same room-sourced microbial strains.</title>
        <authorList>
            <person name="Brooks B."/>
            <person name="Olm M.R."/>
            <person name="Firek B.A."/>
            <person name="Baker R."/>
            <person name="Thomas B.C."/>
            <person name="Morowitz M.J."/>
            <person name="Banfield J.F."/>
        </authorList>
    </citation>
    <scope>NUCLEOTIDE SEQUENCE [LARGE SCALE GENOMIC DNA]</scope>
    <source>
        <strain evidence="3">S2_009_000_R2_73</strain>
    </source>
</reference>
<dbReference type="InterPro" id="IPR024937">
    <property type="entry name" value="Domain_X"/>
</dbReference>
<proteinExistence type="inferred from homology"/>
<dbReference type="InterPro" id="IPR049030">
    <property type="entry name" value="AI2M-like_HNH"/>
</dbReference>
<dbReference type="InterPro" id="IPR000477">
    <property type="entry name" value="RT_dom"/>
</dbReference>
<evidence type="ECO:0000259" key="2">
    <source>
        <dbReference type="PROSITE" id="PS50878"/>
    </source>
</evidence>
<dbReference type="InterPro" id="IPR051083">
    <property type="entry name" value="GrpII_Intron_Splice-Mob/Def"/>
</dbReference>
<evidence type="ECO:0000256" key="1">
    <source>
        <dbReference type="ARBA" id="ARBA00034120"/>
    </source>
</evidence>
<protein>
    <submittedName>
        <fullName evidence="3">RNA-dependent DNA polymerase</fullName>
    </submittedName>
</protein>
<sequence>MRTEVVERRLSSLADLSRQGKRINGLFRLLACPKIWETAYEAIAPNKGSLTPGIDPKNTLDGISLARIEGLMARVLDGTYRFSPVRRVNIPKPNGKTRPLGLPTADDKLVQAAVKLVLEQIYEPVFSERSHGFRPEHSCHTGLDHVQGTWHGVVWLVEVDVEGFFDNIDHDILLRLLESRIDDARFLKLIKGMLKAGYMADWRWHATFSGTPQGGVISPLLANIYLHELDKFMETCRLRFDRGQTRKVNPDYSRLQSRANYYRRYRVPALRAQGDEPEAQKCLAKVEELLTAARSLPSKDLTDPGFRRLRYVRYADDFLIGVIGTKQEARDIMDEVKGFLAQHLGLKTSEQKSGIRKADDGASFLGYTVRTHTSGRVQRQTYMSRPVLKRDAARSIQLHAPLAKLAAFAEQHRLGNLHENRGTHRPELAYSSDAEIIVLYNSWMRGLAEYYKLGSCWKDELSRVYHIWWFSLVKTLACKHKCSIVHVCEKLLSVVDGDQGLWFEANERRRFVRVFKLKHIRTDRINRDSRVDQGRARPIHLTTTDWLDRLRASHCEACGPTDEPLEVHHARRLSDVADLSLMARMRSARHRKRIVLCRPCHYALHTGTLQARLDNKRSEVEAG</sequence>
<dbReference type="CDD" id="cd01651">
    <property type="entry name" value="RT_G2_intron"/>
    <property type="match status" value="1"/>
</dbReference>
<comment type="caution">
    <text evidence="3">The sequence shown here is derived from an EMBL/GenBank/DDBJ whole genome shotgun (WGS) entry which is preliminary data.</text>
</comment>
<gene>
    <name evidence="3" type="ORF">DI595_03685</name>
</gene>
<dbReference type="Proteomes" id="UP000249769">
    <property type="component" value="Unassembled WGS sequence"/>
</dbReference>
<dbReference type="InterPro" id="IPR043502">
    <property type="entry name" value="DNA/RNA_pol_sf"/>
</dbReference>
<dbReference type="PROSITE" id="PS50878">
    <property type="entry name" value="RT_POL"/>
    <property type="match status" value="1"/>
</dbReference>
<comment type="similarity">
    <text evidence="1">Belongs to the bacterial reverse transcriptase family.</text>
</comment>
<dbReference type="PANTHER" id="PTHR34047">
    <property type="entry name" value="NUCLEAR INTRON MATURASE 1, MITOCHONDRIAL-RELATED"/>
    <property type="match status" value="1"/>
</dbReference>
<dbReference type="PANTHER" id="PTHR34047:SF8">
    <property type="entry name" value="PROTEIN YKFC"/>
    <property type="match status" value="1"/>
</dbReference>